<dbReference type="Proteomes" id="UP000683557">
    <property type="component" value="Chromosome"/>
</dbReference>
<protein>
    <submittedName>
        <fullName evidence="2">Uncharacterized protein</fullName>
    </submittedName>
</protein>
<keyword evidence="3" id="KW-1185">Reference proteome</keyword>
<dbReference type="EMBL" id="CP076723">
    <property type="protein sequence ID" value="QWV91909.1"/>
    <property type="molecule type" value="Genomic_DNA"/>
</dbReference>
<feature type="transmembrane region" description="Helical" evidence="1">
    <location>
        <begin position="6"/>
        <end position="37"/>
    </location>
</feature>
<keyword evidence="1" id="KW-1133">Transmembrane helix</keyword>
<reference evidence="2 3" key="1">
    <citation type="submission" date="2021-06" db="EMBL/GenBank/DDBJ databases">
        <title>Gemonas diversity in paddy soil.</title>
        <authorList>
            <person name="Liu G."/>
        </authorList>
    </citation>
    <scope>NUCLEOTIDE SEQUENCE [LARGE SCALE GENOMIC DNA]</scope>
    <source>
        <strain evidence="2 3">RG10</strain>
    </source>
</reference>
<name>A0ABX8J100_9BACT</name>
<keyword evidence="1" id="KW-0472">Membrane</keyword>
<evidence type="ECO:0000256" key="1">
    <source>
        <dbReference type="SAM" id="Phobius"/>
    </source>
</evidence>
<organism evidence="2 3">
    <name type="scientific">Geomonas oryzisoli</name>
    <dbReference type="NCBI Taxonomy" id="2847992"/>
    <lineage>
        <taxon>Bacteria</taxon>
        <taxon>Pseudomonadati</taxon>
        <taxon>Thermodesulfobacteriota</taxon>
        <taxon>Desulfuromonadia</taxon>
        <taxon>Geobacterales</taxon>
        <taxon>Geobacteraceae</taxon>
        <taxon>Geomonas</taxon>
    </lineage>
</organism>
<keyword evidence="1" id="KW-0812">Transmembrane</keyword>
<gene>
    <name evidence="2" type="ORF">KP004_11785</name>
</gene>
<accession>A0ABX8J100</accession>
<evidence type="ECO:0000313" key="2">
    <source>
        <dbReference type="EMBL" id="QWV91909.1"/>
    </source>
</evidence>
<dbReference type="RefSeq" id="WP_216798739.1">
    <property type="nucleotide sequence ID" value="NZ_CP076723.1"/>
</dbReference>
<proteinExistence type="predicted"/>
<evidence type="ECO:0000313" key="3">
    <source>
        <dbReference type="Proteomes" id="UP000683557"/>
    </source>
</evidence>
<sequence>MGVFQITALLTTLTATMALAPSPVVTVLFMAAFLAALEQLNSRRRLLDVLSLATVLAMPIPRTIFGIQG</sequence>